<sequence>MSDSESPQHMSDPETIAQYGQDNTSDARESLDLIFPHLTHEESVPSTQHESSSNIIPSEIKQSPAIPIPIPQLSKGLVTFAYQRALLNRIKARDLQQGGKYDLNKYTPVFLHDILMLPGSLANLIGKGSPEDILNRMTPALLHNHHIHHTPSLSKSHLPSLLPSSPAAPSPPIQGMLLFGQGKHARQLIHTHYRADTNTGTTTAHTPSMPPPKRRKVPVEIEIMVPQPRERRRHSRDFWRPQRIVISVHAWKSTSAEEGNFQACEEREGGRCVAEWTLEGYLAGTLGREEGLSIGIQGRGEGDEDGDVRSMENGEVMMEYENVGS</sequence>
<feature type="region of interest" description="Disordered" evidence="1">
    <location>
        <begin position="148"/>
        <end position="167"/>
    </location>
</feature>
<reference evidence="2 3" key="1">
    <citation type="submission" date="2016-03" db="EMBL/GenBank/DDBJ databases">
        <authorList>
            <person name="Ploux O."/>
        </authorList>
    </citation>
    <scope>NUCLEOTIDE SEQUENCE [LARGE SCALE GENOMIC DNA]</scope>
    <source>
        <strain evidence="2 3">URUG2</strain>
    </source>
</reference>
<keyword evidence="3" id="KW-1185">Reference proteome</keyword>
<dbReference type="AlphaFoldDB" id="A0A2D3UZJ7"/>
<evidence type="ECO:0000313" key="3">
    <source>
        <dbReference type="Proteomes" id="UP000225277"/>
    </source>
</evidence>
<gene>
    <name evidence="2" type="ORF">RCC_09191</name>
</gene>
<dbReference type="EMBL" id="FJUY01000017">
    <property type="protein sequence ID" value="CZT23477.1"/>
    <property type="molecule type" value="Genomic_DNA"/>
</dbReference>
<evidence type="ECO:0000256" key="1">
    <source>
        <dbReference type="SAM" id="MobiDB-lite"/>
    </source>
</evidence>
<dbReference type="Proteomes" id="UP000225277">
    <property type="component" value="Unassembled WGS sequence"/>
</dbReference>
<dbReference type="RefSeq" id="XP_023630201.1">
    <property type="nucleotide sequence ID" value="XM_023774433.1"/>
</dbReference>
<organism evidence="2 3">
    <name type="scientific">Ramularia collo-cygni</name>
    <dbReference type="NCBI Taxonomy" id="112498"/>
    <lineage>
        <taxon>Eukaryota</taxon>
        <taxon>Fungi</taxon>
        <taxon>Dikarya</taxon>
        <taxon>Ascomycota</taxon>
        <taxon>Pezizomycotina</taxon>
        <taxon>Dothideomycetes</taxon>
        <taxon>Dothideomycetidae</taxon>
        <taxon>Mycosphaerellales</taxon>
        <taxon>Mycosphaerellaceae</taxon>
        <taxon>Ramularia</taxon>
    </lineage>
</organism>
<feature type="region of interest" description="Disordered" evidence="1">
    <location>
        <begin position="295"/>
        <end position="325"/>
    </location>
</feature>
<protein>
    <submittedName>
        <fullName evidence="2">Uncharacterized protein</fullName>
    </submittedName>
</protein>
<dbReference type="GeneID" id="35604263"/>
<feature type="compositionally biased region" description="Low complexity" evidence="1">
    <location>
        <begin position="151"/>
        <end position="165"/>
    </location>
</feature>
<accession>A0A2D3UZJ7</accession>
<dbReference type="OrthoDB" id="1044435at2759"/>
<proteinExistence type="predicted"/>
<name>A0A2D3UZJ7_9PEZI</name>
<feature type="region of interest" description="Disordered" evidence="1">
    <location>
        <begin position="1"/>
        <end position="24"/>
    </location>
</feature>
<evidence type="ECO:0000313" key="2">
    <source>
        <dbReference type="EMBL" id="CZT23477.1"/>
    </source>
</evidence>